<dbReference type="Pfam" id="PF23459">
    <property type="entry name" value="S1_RRP5"/>
    <property type="match status" value="1"/>
</dbReference>
<keyword evidence="4" id="KW-0539">Nucleus</keyword>
<keyword evidence="8" id="KW-1185">Reference proteome</keyword>
<feature type="domain" description="S1 motif" evidence="6">
    <location>
        <begin position="115"/>
        <end position="228"/>
    </location>
</feature>
<evidence type="ECO:0000256" key="2">
    <source>
        <dbReference type="ARBA" id="ARBA00022552"/>
    </source>
</evidence>
<dbReference type="EMBL" id="JBEVYD010000008">
    <property type="protein sequence ID" value="KAL3231030.1"/>
    <property type="molecule type" value="Genomic_DNA"/>
</dbReference>
<dbReference type="InterPro" id="IPR048059">
    <property type="entry name" value="Rrp5_S1_rpt_hs1_sc1"/>
</dbReference>
<feature type="domain" description="S1 motif" evidence="6">
    <location>
        <begin position="1076"/>
        <end position="1147"/>
    </location>
</feature>
<dbReference type="InterPro" id="IPR012340">
    <property type="entry name" value="NA-bd_OB-fold"/>
</dbReference>
<dbReference type="PROSITE" id="PS50126">
    <property type="entry name" value="S1"/>
    <property type="match status" value="10"/>
</dbReference>
<keyword evidence="2" id="KW-0698">rRNA processing</keyword>
<dbReference type="CDD" id="cd05702">
    <property type="entry name" value="S1_Rrp5_repeat_hs11_sc8"/>
    <property type="match status" value="1"/>
</dbReference>
<dbReference type="SUPFAM" id="SSF48452">
    <property type="entry name" value="TPR-like"/>
    <property type="match status" value="1"/>
</dbReference>
<dbReference type="InterPro" id="IPR057302">
    <property type="entry name" value="Rrp5_S1"/>
</dbReference>
<feature type="region of interest" description="Disordered" evidence="5">
    <location>
        <begin position="60"/>
        <end position="100"/>
    </location>
</feature>
<organism evidence="7 8">
    <name type="scientific">Nakaseomyces bracarensis</name>
    <dbReference type="NCBI Taxonomy" id="273131"/>
    <lineage>
        <taxon>Eukaryota</taxon>
        <taxon>Fungi</taxon>
        <taxon>Dikarya</taxon>
        <taxon>Ascomycota</taxon>
        <taxon>Saccharomycotina</taxon>
        <taxon>Saccharomycetes</taxon>
        <taxon>Saccharomycetales</taxon>
        <taxon>Saccharomycetaceae</taxon>
        <taxon>Nakaseomyces</taxon>
    </lineage>
</organism>
<dbReference type="SMART" id="SM00386">
    <property type="entry name" value="HAT"/>
    <property type="match status" value="5"/>
</dbReference>
<evidence type="ECO:0000313" key="8">
    <source>
        <dbReference type="Proteomes" id="UP001623330"/>
    </source>
</evidence>
<feature type="domain" description="S1 motif" evidence="6">
    <location>
        <begin position="1165"/>
        <end position="1233"/>
    </location>
</feature>
<evidence type="ECO:0000313" key="7">
    <source>
        <dbReference type="EMBL" id="KAL3231030.1"/>
    </source>
</evidence>
<accession>A0ABR4NRW6</accession>
<feature type="domain" description="S1 motif" evidence="6">
    <location>
        <begin position="1253"/>
        <end position="1324"/>
    </location>
</feature>
<feature type="domain" description="S1 motif" evidence="6">
    <location>
        <begin position="883"/>
        <end position="959"/>
    </location>
</feature>
<name>A0ABR4NRW6_9SACH</name>
<feature type="region of interest" description="Disordered" evidence="5">
    <location>
        <begin position="1393"/>
        <end position="1413"/>
    </location>
</feature>
<feature type="domain" description="S1 motif" evidence="6">
    <location>
        <begin position="497"/>
        <end position="567"/>
    </location>
</feature>
<dbReference type="Proteomes" id="UP001623330">
    <property type="component" value="Unassembled WGS sequence"/>
</dbReference>
<evidence type="ECO:0000259" key="6">
    <source>
        <dbReference type="PROSITE" id="PS50126"/>
    </source>
</evidence>
<keyword evidence="3" id="KW-0677">Repeat</keyword>
<evidence type="ECO:0000256" key="4">
    <source>
        <dbReference type="ARBA" id="ARBA00023242"/>
    </source>
</evidence>
<feature type="region of interest" description="Disordered" evidence="5">
    <location>
        <begin position="1"/>
        <end position="47"/>
    </location>
</feature>
<comment type="caution">
    <text evidence="7">The sequence shown here is derived from an EMBL/GenBank/DDBJ whole genome shotgun (WGS) entry which is preliminary data.</text>
</comment>
<evidence type="ECO:0000256" key="5">
    <source>
        <dbReference type="SAM" id="MobiDB-lite"/>
    </source>
</evidence>
<dbReference type="Pfam" id="PF23240">
    <property type="entry name" value="HAT_PRP39_N"/>
    <property type="match status" value="1"/>
</dbReference>
<sequence>MSSDQKTKGDFPLSREDGTRQPEKSSLMRNTEEVSFPRGGSSALTPLELKKVANEAAGDVLFGNEKRTLTEEEDANKPKKKKKRVSGAVSEEASAEDEEKKQLIEHINFRNVREGTLLLGQIEEVTRNDLKVTFTDGLSGFVNLTHISEQITKMLEDIDDDMESDKEEKEEEEYESSDDEEEDIAKELPNLNKFFKRGQWLRCAVTKNSALETKNKKNNKKRIELTIEPSVVNNFEVEDINKNTVVQCSVSSIEDHGAILDLGVPELTGFISKKDSKNFDSLKVGSVFLGSVAKRTDRSVTVNQEFSEKRNKMSSISSIDSVLPGQVVDFLCEQITDSGISGKVFGSIDAFIGKPHLQIFDEAEIKHKISLGSTIPCRILVSILNKASDRVLILSTQPHIQSLTPEIKAIEGLEAFPIGFIIESCNVKARDNSYLYLSISDKYIGRVHSSNLGDILKSETLDARVIGFDIVDNMFDLTTNPEQLKLKYIRSNDIPVGELFTNCEIQTVSNAGIQLKLTGTGFTAFVPPLHISDIRLVYPERKFKVASKTKCRVLNVDKHGHIIATLKKSLVNMEDEEVTMIKSFDDAELIKEKNSKTVATVQNFNQSGCVVTFFGGVNGFLPKSEMSEVFVKKPEDHARLGQTLVVKILEVKKDRRRIIVTCKVSNEQAQAQKDLIENMELGRTIIDALVVEKTKESVIVEIPESGLRGVVYVGHLLDGKIEQCRAEIKNIRIGSKLSGLVIDKDPRTQVFNLSLKKSLIKDAKAGKLPQSFIDIEKLDKTTAIHGYVKSISSTGVFVAFNGKFVGLVLPSYAVESRQVDISKAFTLNQSVTAYLLKTDEENERFLLTLKEPKSTVTSEKKESTSSLEPIDQSIKSISDFQIGTVIEAKIRGVKKNQLNMILANNIHGRVDVSEVFDSYDDIVDKKHPLSSFKSNDIVKVKIIGQHDLKSHKSLAITHQITKGTVFELTMRPSQLKSESTTEVSIEDMNVGDQIVGYVNNYKSSSFWLTVTPTIKAKISVFDLSDDTLKDVKDIEEDFPLGSALPVKVTSILASKNIVHVSQRDSRINSIQDVKVGANVLGRIIKVTAKYLLIELENRIIGIATALNALDDFKQPLEKVFEGKEKEFIKATVISVDEDEKKVQLELSSTDSPVQSLSSHSQLQPGQIVNGLIKSVNDKGVFIFLSKNLQAFVPVSKLSDSYLKDWKKFYRPMQAVVGKIVSCADDSHILVTLRESEINGDLKILKTYDDISSGDIFEGTVRNVTDFGVFVKLDNTVNVSGLAHISEIAENTPEDLESLFGVGDRVKAYVLKTNPQKKQISLSLKASHFRASEDNIEENEPEEEDEVMEDIQYDSDNDNSGNENDNEVENNVPITTDGLSLSTGFDWTASILDQANETSESEEEDEDFTEVKRSRHKKRKHNAILDDKTIDINTRAPESVADFERLIIGNQNSSVIWMNYMAFQLQLSEIEKARELAERALKTINYREEAEKLNIWIAMLNLENTFGSEDTLEEVFSRACQYMDSFTIHNKLLGIYQMSEKTQKARELFKNTAKKFGSEKVSIWVAWASFLLSQNEPEEVAQVLSNALKALPKRSHIELVRRFAQLEFSDGEPERGRSLFEGLLADAPKRIDIWNVYLDQEIKLKENKQRVEDLFERVITKKITKKQAKFFFNKWLQFEESQNDEKKADYVKAKAAEYATKFNKE</sequence>
<feature type="compositionally biased region" description="Basic and acidic residues" evidence="5">
    <location>
        <begin position="1"/>
        <end position="23"/>
    </location>
</feature>
<feature type="compositionally biased region" description="Acidic residues" evidence="5">
    <location>
        <begin position="1398"/>
        <end position="1407"/>
    </location>
</feature>
<comment type="subcellular location">
    <subcellularLocation>
        <location evidence="1">Nucleus</location>
        <location evidence="1">Nucleolus</location>
    </subcellularLocation>
</comment>
<reference evidence="7 8" key="1">
    <citation type="submission" date="2024-05" db="EMBL/GenBank/DDBJ databases">
        <title>Long read based assembly of the Candida bracarensis genome reveals expanded adhesin content.</title>
        <authorList>
            <person name="Marcet-Houben M."/>
            <person name="Ksiezopolska E."/>
            <person name="Gabaldon T."/>
        </authorList>
    </citation>
    <scope>NUCLEOTIDE SEQUENCE [LARGE SCALE GENOMIC DNA]</scope>
    <source>
        <strain evidence="7 8">CBM6</strain>
    </source>
</reference>
<evidence type="ECO:0000256" key="3">
    <source>
        <dbReference type="ARBA" id="ARBA00022737"/>
    </source>
</evidence>
<protein>
    <submittedName>
        <fullName evidence="7">rRNA biogenesis protein RRP5</fullName>
    </submittedName>
</protein>
<proteinExistence type="predicted"/>
<dbReference type="InterPro" id="IPR048058">
    <property type="entry name" value="Rrp5_S1_rpt_hs11_sc8"/>
</dbReference>
<dbReference type="InterPro" id="IPR003107">
    <property type="entry name" value="HAT"/>
</dbReference>
<evidence type="ECO:0000256" key="1">
    <source>
        <dbReference type="ARBA" id="ARBA00004604"/>
    </source>
</evidence>
<dbReference type="SMART" id="SM00316">
    <property type="entry name" value="S1"/>
    <property type="match status" value="13"/>
</dbReference>
<dbReference type="CDD" id="cd05693">
    <property type="entry name" value="S1_Rrp5_repeat_hs1_sc1"/>
    <property type="match status" value="1"/>
</dbReference>
<feature type="domain" description="S1 motif" evidence="6">
    <location>
        <begin position="594"/>
        <end position="663"/>
    </location>
</feature>
<dbReference type="CDD" id="cd00164">
    <property type="entry name" value="S1_like"/>
    <property type="match status" value="1"/>
</dbReference>
<feature type="domain" description="S1 motif" evidence="6">
    <location>
        <begin position="781"/>
        <end position="850"/>
    </location>
</feature>
<dbReference type="PANTHER" id="PTHR23270">
    <property type="entry name" value="PROGRAMMED CELL DEATH PROTEIN 11 PRE-RRNA PROCESSING PROTEIN RRP5"/>
    <property type="match status" value="1"/>
</dbReference>
<feature type="region of interest" description="Disordered" evidence="5">
    <location>
        <begin position="161"/>
        <end position="183"/>
    </location>
</feature>
<feature type="domain" description="S1 motif" evidence="6">
    <location>
        <begin position="683"/>
        <end position="756"/>
    </location>
</feature>
<feature type="domain" description="S1 motif" evidence="6">
    <location>
        <begin position="991"/>
        <end position="1063"/>
    </location>
</feature>
<dbReference type="Pfam" id="PF00575">
    <property type="entry name" value="S1"/>
    <property type="match status" value="2"/>
</dbReference>
<dbReference type="SUPFAM" id="SSF50249">
    <property type="entry name" value="Nucleic acid-binding proteins"/>
    <property type="match status" value="11"/>
</dbReference>
<gene>
    <name evidence="7" type="ORF">RNJ44_00669</name>
</gene>
<dbReference type="InterPro" id="IPR011990">
    <property type="entry name" value="TPR-like_helical_dom_sf"/>
</dbReference>
<dbReference type="InterPro" id="IPR003029">
    <property type="entry name" value="S1_domain"/>
</dbReference>
<dbReference type="Gene3D" id="1.25.40.10">
    <property type="entry name" value="Tetratricopeptide repeat domain"/>
    <property type="match status" value="1"/>
</dbReference>
<dbReference type="InterPro" id="IPR045209">
    <property type="entry name" value="Rrp5"/>
</dbReference>
<dbReference type="PANTHER" id="PTHR23270:SF10">
    <property type="entry name" value="PROTEIN RRP5 HOMOLOG"/>
    <property type="match status" value="1"/>
</dbReference>
<dbReference type="Gene3D" id="2.40.50.140">
    <property type="entry name" value="Nucleic acid-binding proteins"/>
    <property type="match status" value="10"/>
</dbReference>